<sequence>MSSEQERAWRAYFVGSSLLAYQLNRELQEARDITLPDYEILVRLSQSPDRRMRMSQLAGEVASSKSRVSHQINRMENAGLVRRMECPSDGRGVFAVLTDQGMDLLRSAAPTHVAGVRAHLIDLLDEEEQAVLGKVFTRITDHFGGEL</sequence>
<evidence type="ECO:0000313" key="2">
    <source>
        <dbReference type="EMBL" id="MCP2332792.1"/>
    </source>
</evidence>
<reference evidence="2 3" key="1">
    <citation type="submission" date="2013-07" db="EMBL/GenBank/DDBJ databases">
        <authorList>
            <consortium name="DOE Joint Genome Institute"/>
            <person name="Reeve W."/>
            <person name="Huntemann M."/>
            <person name="Han J."/>
            <person name="Chen A."/>
            <person name="Kyrpides N."/>
            <person name="Mavromatis K."/>
            <person name="Markowitz V."/>
            <person name="Palaniappan K."/>
            <person name="Ivanova N."/>
            <person name="Schaumberg A."/>
            <person name="Pati A."/>
            <person name="Liolios K."/>
            <person name="Nordberg H.P."/>
            <person name="Cantor M.N."/>
            <person name="Hua S.X."/>
            <person name="Woyke T."/>
        </authorList>
    </citation>
    <scope>NUCLEOTIDE SEQUENCE [LARGE SCALE GENOMIC DNA]</scope>
    <source>
        <strain evidence="2 3">DSM 43889</strain>
    </source>
</reference>
<dbReference type="PROSITE" id="PS50995">
    <property type="entry name" value="HTH_MARR_2"/>
    <property type="match status" value="1"/>
</dbReference>
<name>A0ABT1JKC4_ACTCY</name>
<dbReference type="EMBL" id="AUBJ02000001">
    <property type="protein sequence ID" value="MCP2332792.1"/>
    <property type="molecule type" value="Genomic_DNA"/>
</dbReference>
<dbReference type="PRINTS" id="PR00598">
    <property type="entry name" value="HTHMARR"/>
</dbReference>
<keyword evidence="3" id="KW-1185">Reference proteome</keyword>
<dbReference type="Gene3D" id="1.10.10.10">
    <property type="entry name" value="Winged helix-like DNA-binding domain superfamily/Winged helix DNA-binding domain"/>
    <property type="match status" value="1"/>
</dbReference>
<dbReference type="Pfam" id="PF01047">
    <property type="entry name" value="MarR"/>
    <property type="match status" value="1"/>
</dbReference>
<dbReference type="InterPro" id="IPR000835">
    <property type="entry name" value="HTH_MarR-typ"/>
</dbReference>
<dbReference type="InterPro" id="IPR036390">
    <property type="entry name" value="WH_DNA-bd_sf"/>
</dbReference>
<protein>
    <submittedName>
        <fullName evidence="2">Transcriptional regulator, MarR family</fullName>
    </submittedName>
</protein>
<gene>
    <name evidence="2" type="ORF">G443_003062</name>
</gene>
<dbReference type="InterPro" id="IPR036388">
    <property type="entry name" value="WH-like_DNA-bd_sf"/>
</dbReference>
<dbReference type="InterPro" id="IPR039422">
    <property type="entry name" value="MarR/SlyA-like"/>
</dbReference>
<comment type="caution">
    <text evidence="2">The sequence shown here is derived from an EMBL/GenBank/DDBJ whole genome shotgun (WGS) entry which is preliminary data.</text>
</comment>
<dbReference type="PANTHER" id="PTHR33164">
    <property type="entry name" value="TRANSCRIPTIONAL REGULATOR, MARR FAMILY"/>
    <property type="match status" value="1"/>
</dbReference>
<proteinExistence type="predicted"/>
<reference evidence="2 3" key="2">
    <citation type="submission" date="2022-06" db="EMBL/GenBank/DDBJ databases">
        <title>Genomic Encyclopedia of Type Strains, Phase I: the one thousand microbial genomes (KMG-I) project.</title>
        <authorList>
            <person name="Kyrpides N."/>
        </authorList>
    </citation>
    <scope>NUCLEOTIDE SEQUENCE [LARGE SCALE GENOMIC DNA]</scope>
    <source>
        <strain evidence="2 3">DSM 43889</strain>
    </source>
</reference>
<feature type="domain" description="HTH marR-type" evidence="1">
    <location>
        <begin position="1"/>
        <end position="141"/>
    </location>
</feature>
<organism evidence="2 3">
    <name type="scientific">Actinoalloteichus caeruleus DSM 43889</name>
    <dbReference type="NCBI Taxonomy" id="1120930"/>
    <lineage>
        <taxon>Bacteria</taxon>
        <taxon>Bacillati</taxon>
        <taxon>Actinomycetota</taxon>
        <taxon>Actinomycetes</taxon>
        <taxon>Pseudonocardiales</taxon>
        <taxon>Pseudonocardiaceae</taxon>
        <taxon>Actinoalloteichus</taxon>
        <taxon>Actinoalloteichus cyanogriseus</taxon>
    </lineage>
</organism>
<dbReference type="SMART" id="SM00347">
    <property type="entry name" value="HTH_MARR"/>
    <property type="match status" value="1"/>
</dbReference>
<accession>A0ABT1JKC4</accession>
<evidence type="ECO:0000259" key="1">
    <source>
        <dbReference type="PROSITE" id="PS50995"/>
    </source>
</evidence>
<dbReference type="PANTHER" id="PTHR33164:SF99">
    <property type="entry name" value="MARR FAMILY REGULATORY PROTEIN"/>
    <property type="match status" value="1"/>
</dbReference>
<dbReference type="SUPFAM" id="SSF46785">
    <property type="entry name" value="Winged helix' DNA-binding domain"/>
    <property type="match status" value="1"/>
</dbReference>
<dbReference type="Proteomes" id="UP000791080">
    <property type="component" value="Unassembled WGS sequence"/>
</dbReference>
<evidence type="ECO:0000313" key="3">
    <source>
        <dbReference type="Proteomes" id="UP000791080"/>
    </source>
</evidence>